<accession>U5D0S6</accession>
<dbReference type="EMBL" id="KI394295">
    <property type="protein sequence ID" value="ERN04092.1"/>
    <property type="molecule type" value="Genomic_DNA"/>
</dbReference>
<keyword evidence="2" id="KW-1185">Reference proteome</keyword>
<dbReference type="HOGENOM" id="CLU_2309890_0_0_1"/>
<evidence type="ECO:0000313" key="1">
    <source>
        <dbReference type="EMBL" id="ERN04092.1"/>
    </source>
</evidence>
<dbReference type="AlphaFoldDB" id="U5D0S6"/>
<organism evidence="1 2">
    <name type="scientific">Amborella trichopoda</name>
    <dbReference type="NCBI Taxonomy" id="13333"/>
    <lineage>
        <taxon>Eukaryota</taxon>
        <taxon>Viridiplantae</taxon>
        <taxon>Streptophyta</taxon>
        <taxon>Embryophyta</taxon>
        <taxon>Tracheophyta</taxon>
        <taxon>Spermatophyta</taxon>
        <taxon>Magnoliopsida</taxon>
        <taxon>Amborellales</taxon>
        <taxon>Amborellaceae</taxon>
        <taxon>Amborella</taxon>
    </lineage>
</organism>
<sequence length="100" mass="11417">MRVVSYHGVGSQVLMDSFFVTEVDPKAIMYQNEKAVGKLFFCPLSRTSRRTPFYLSLITNNKNGVAPQLYTPFVLRLLILNFVREGKRALPENELFSSGR</sequence>
<reference evidence="2" key="1">
    <citation type="journal article" date="2013" name="Science">
        <title>The Amborella genome and the evolution of flowering plants.</title>
        <authorList>
            <consortium name="Amborella Genome Project"/>
        </authorList>
    </citation>
    <scope>NUCLEOTIDE SEQUENCE [LARGE SCALE GENOMIC DNA]</scope>
</reference>
<proteinExistence type="predicted"/>
<protein>
    <submittedName>
        <fullName evidence="1">Uncharacterized protein</fullName>
    </submittedName>
</protein>
<name>U5D0S6_AMBTC</name>
<gene>
    <name evidence="1" type="ORF">AMTR_s04495p00003530</name>
</gene>
<dbReference type="Proteomes" id="UP000017836">
    <property type="component" value="Unassembled WGS sequence"/>
</dbReference>
<evidence type="ECO:0000313" key="2">
    <source>
        <dbReference type="Proteomes" id="UP000017836"/>
    </source>
</evidence>
<dbReference type="Gramene" id="ERN04092">
    <property type="protein sequence ID" value="ERN04092"/>
    <property type="gene ID" value="AMTR_s04495p00003530"/>
</dbReference>